<evidence type="ECO:0000313" key="10">
    <source>
        <dbReference type="Proteomes" id="UP000053240"/>
    </source>
</evidence>
<dbReference type="EMBL" id="KQ460106">
    <property type="protein sequence ID" value="KPJ17787.1"/>
    <property type="molecule type" value="Genomic_DNA"/>
</dbReference>
<feature type="transmembrane region" description="Helical" evidence="8">
    <location>
        <begin position="145"/>
        <end position="170"/>
    </location>
</feature>
<reference evidence="9 10" key="1">
    <citation type="journal article" date="2015" name="Nat. Commun.">
        <title>Outbred genome sequencing and CRISPR/Cas9 gene editing in butterflies.</title>
        <authorList>
            <person name="Li X."/>
            <person name="Fan D."/>
            <person name="Zhang W."/>
            <person name="Liu G."/>
            <person name="Zhang L."/>
            <person name="Zhao L."/>
            <person name="Fang X."/>
            <person name="Chen L."/>
            <person name="Dong Y."/>
            <person name="Chen Y."/>
            <person name="Ding Y."/>
            <person name="Zhao R."/>
            <person name="Feng M."/>
            <person name="Zhu Y."/>
            <person name="Feng Y."/>
            <person name="Jiang X."/>
            <person name="Zhu D."/>
            <person name="Xiang H."/>
            <person name="Feng X."/>
            <person name="Li S."/>
            <person name="Wang J."/>
            <person name="Zhang G."/>
            <person name="Kronforst M.R."/>
            <person name="Wang W."/>
        </authorList>
    </citation>
    <scope>NUCLEOTIDE SEQUENCE [LARGE SCALE GENOMIC DNA]</scope>
    <source>
        <strain evidence="9">Ya'a_city_454_Pm</strain>
        <tissue evidence="9">Whole body</tissue>
    </source>
</reference>
<sequence length="431" mass="49156">MPKNNKKVKFRYDDIFHIQQPPRDEFLTLMQQIFRCARWFGIAGTSKYYWKLWGIVLLLCLTVVEIGSIWKVVKALAGWAVSTTGHRSVTARLAGATLYTNAVLSLILTWRISSSWGKIADYWIIIERAIIARIPRDEYLDKKMIAVGLFFIICGLDDYSTSVAMSLIILSTVATILWNFQDMLLVLITLGLASRYRRINSYVASYCTKNEKETDFKNLDTVEIFTWRKIREAYVKQATLVRKVNDKVGPLILLSNSCNFYFTCLQLFLGITQGMTDTGLTQMYYLSSFIWLCLRTTLVVLSAADVNVSSNLFSQGMTDTGLTQMYYLSSFIWLCLRTTLVVLSAADVNVSSKGALPYIYEYPTKEYNLEIERLQYQLSKDYVALSGMGFFFLTKSLLLQMAGAVVTYELVLIQFDDTDHNSTDTINATMI</sequence>
<feature type="transmembrane region" description="Helical" evidence="8">
    <location>
        <begin position="90"/>
        <end position="110"/>
    </location>
</feature>
<feature type="transmembrane region" description="Helical" evidence="8">
    <location>
        <begin position="325"/>
        <end position="346"/>
    </location>
</feature>
<evidence type="ECO:0000256" key="7">
    <source>
        <dbReference type="ARBA" id="ARBA00023170"/>
    </source>
</evidence>
<evidence type="ECO:0000256" key="6">
    <source>
        <dbReference type="ARBA" id="ARBA00023136"/>
    </source>
</evidence>
<keyword evidence="4 8" id="KW-0812">Transmembrane</keyword>
<organism evidence="9 10">
    <name type="scientific">Papilio machaon</name>
    <name type="common">Old World swallowtail butterfly</name>
    <dbReference type="NCBI Taxonomy" id="76193"/>
    <lineage>
        <taxon>Eukaryota</taxon>
        <taxon>Metazoa</taxon>
        <taxon>Ecdysozoa</taxon>
        <taxon>Arthropoda</taxon>
        <taxon>Hexapoda</taxon>
        <taxon>Insecta</taxon>
        <taxon>Pterygota</taxon>
        <taxon>Neoptera</taxon>
        <taxon>Endopterygota</taxon>
        <taxon>Lepidoptera</taxon>
        <taxon>Glossata</taxon>
        <taxon>Ditrysia</taxon>
        <taxon>Papilionoidea</taxon>
        <taxon>Papilionidae</taxon>
        <taxon>Papilioninae</taxon>
        <taxon>Papilio</taxon>
    </lineage>
</organism>
<proteinExistence type="inferred from homology"/>
<feature type="transmembrane region" description="Helical" evidence="8">
    <location>
        <begin position="48"/>
        <end position="70"/>
    </location>
</feature>
<dbReference type="Proteomes" id="UP000053240">
    <property type="component" value="Unassembled WGS sequence"/>
</dbReference>
<comment type="similarity">
    <text evidence="2">Belongs to the insect chemoreceptor superfamily. Gustatory receptor (GR) family. Gr5a subfamily.</text>
</comment>
<evidence type="ECO:0000256" key="4">
    <source>
        <dbReference type="ARBA" id="ARBA00022692"/>
    </source>
</evidence>
<dbReference type="PANTHER" id="PTHR21421">
    <property type="entry name" value="GUSTATORY RECEPTOR"/>
    <property type="match status" value="1"/>
</dbReference>
<keyword evidence="3" id="KW-1003">Cell membrane</keyword>
<evidence type="ECO:0000256" key="5">
    <source>
        <dbReference type="ARBA" id="ARBA00022989"/>
    </source>
</evidence>
<dbReference type="GO" id="GO:0033041">
    <property type="term" value="F:sweet taste receptor activity"/>
    <property type="evidence" value="ECO:0007669"/>
    <property type="project" value="TreeGrafter"/>
</dbReference>
<evidence type="ECO:0000313" key="9">
    <source>
        <dbReference type="EMBL" id="KPJ17787.1"/>
    </source>
</evidence>
<feature type="transmembrane region" description="Helical" evidence="8">
    <location>
        <begin position="283"/>
        <end position="304"/>
    </location>
</feature>
<evidence type="ECO:0000256" key="2">
    <source>
        <dbReference type="ARBA" id="ARBA00005327"/>
    </source>
</evidence>
<dbReference type="InParanoid" id="A0A194RJQ7"/>
<feature type="transmembrane region" description="Helical" evidence="8">
    <location>
        <begin position="382"/>
        <end position="406"/>
    </location>
</feature>
<accession>A0A194RJQ7</accession>
<evidence type="ECO:0000256" key="1">
    <source>
        <dbReference type="ARBA" id="ARBA00004651"/>
    </source>
</evidence>
<dbReference type="PANTHER" id="PTHR21421:SF34">
    <property type="entry name" value="GUSTATORY RECEPTOR FOR SUGAR TASTE 61A-RELATED"/>
    <property type="match status" value="1"/>
</dbReference>
<gene>
    <name evidence="9" type="ORF">RR48_06593</name>
</gene>
<protein>
    <submittedName>
        <fullName evidence="9">Putative gustatory receptor 64a</fullName>
    </submittedName>
</protein>
<dbReference type="AlphaFoldDB" id="A0A194RJQ7"/>
<keyword evidence="7 9" id="KW-0675">Receptor</keyword>
<comment type="subcellular location">
    <subcellularLocation>
        <location evidence="1">Cell membrane</location>
        <topology evidence="1">Multi-pass membrane protein</topology>
    </subcellularLocation>
</comment>
<feature type="transmembrane region" description="Helical" evidence="8">
    <location>
        <begin position="176"/>
        <end position="193"/>
    </location>
</feature>
<evidence type="ECO:0000256" key="3">
    <source>
        <dbReference type="ARBA" id="ARBA00022475"/>
    </source>
</evidence>
<keyword evidence="5 8" id="KW-1133">Transmembrane helix</keyword>
<feature type="transmembrane region" description="Helical" evidence="8">
    <location>
        <begin position="251"/>
        <end position="271"/>
    </location>
</feature>
<dbReference type="GO" id="GO:0005886">
    <property type="term" value="C:plasma membrane"/>
    <property type="evidence" value="ECO:0007669"/>
    <property type="project" value="UniProtKB-SubCell"/>
</dbReference>
<keyword evidence="10" id="KW-1185">Reference proteome</keyword>
<dbReference type="Pfam" id="PF06151">
    <property type="entry name" value="Trehalose_recp"/>
    <property type="match status" value="2"/>
</dbReference>
<dbReference type="STRING" id="76193.A0A194RJQ7"/>
<dbReference type="InterPro" id="IPR009318">
    <property type="entry name" value="Gustatory_rcpt"/>
</dbReference>
<name>A0A194RJQ7_PAPMA</name>
<keyword evidence="6 8" id="KW-0472">Membrane</keyword>
<evidence type="ECO:0000256" key="8">
    <source>
        <dbReference type="SAM" id="Phobius"/>
    </source>
</evidence>